<feature type="transmembrane region" description="Helical" evidence="6">
    <location>
        <begin position="49"/>
        <end position="67"/>
    </location>
</feature>
<evidence type="ECO:0000256" key="1">
    <source>
        <dbReference type="ARBA" id="ARBA00004651"/>
    </source>
</evidence>
<dbReference type="InterPro" id="IPR020846">
    <property type="entry name" value="MFS_dom"/>
</dbReference>
<evidence type="ECO:0000256" key="5">
    <source>
        <dbReference type="ARBA" id="ARBA00023136"/>
    </source>
</evidence>
<keyword evidence="5 6" id="KW-0472">Membrane</keyword>
<evidence type="ECO:0000259" key="7">
    <source>
        <dbReference type="PROSITE" id="PS50850"/>
    </source>
</evidence>
<dbReference type="PANTHER" id="PTHR43124:SF3">
    <property type="entry name" value="CHLORAMPHENICOL EFFLUX PUMP RV0191"/>
    <property type="match status" value="1"/>
</dbReference>
<accession>A0A0P7D8Y3</accession>
<dbReference type="InterPro" id="IPR036259">
    <property type="entry name" value="MFS_trans_sf"/>
</dbReference>
<dbReference type="Gene3D" id="1.20.1720.10">
    <property type="entry name" value="Multidrug resistance protein D"/>
    <property type="match status" value="1"/>
</dbReference>
<dbReference type="Pfam" id="PF07690">
    <property type="entry name" value="MFS_1"/>
    <property type="match status" value="1"/>
</dbReference>
<keyword evidence="3 6" id="KW-0812">Transmembrane</keyword>
<protein>
    <submittedName>
        <fullName evidence="8">Multidrug transporter CflA</fullName>
    </submittedName>
</protein>
<keyword evidence="2" id="KW-1003">Cell membrane</keyword>
<reference evidence="8 9" key="1">
    <citation type="submission" date="2015-10" db="EMBL/GenBank/DDBJ databases">
        <title>Pseudomonas putida clinical strains.</title>
        <authorList>
            <person name="Molina L."/>
            <person name="Udaondo Z."/>
        </authorList>
    </citation>
    <scope>NUCLEOTIDE SEQUENCE [LARGE SCALE GENOMIC DNA]</scope>
    <source>
        <strain evidence="8 9">HB13667</strain>
    </source>
</reference>
<name>A0A0P7D8Y3_PSEPU</name>
<dbReference type="PROSITE" id="PS00216">
    <property type="entry name" value="SUGAR_TRANSPORT_1"/>
    <property type="match status" value="1"/>
</dbReference>
<feature type="transmembrane region" description="Helical" evidence="6">
    <location>
        <begin position="247"/>
        <end position="268"/>
    </location>
</feature>
<dbReference type="SUPFAM" id="SSF103473">
    <property type="entry name" value="MFS general substrate transporter"/>
    <property type="match status" value="1"/>
</dbReference>
<dbReference type="AlphaFoldDB" id="A0A0P7D8Y3"/>
<evidence type="ECO:0000256" key="4">
    <source>
        <dbReference type="ARBA" id="ARBA00022989"/>
    </source>
</evidence>
<feature type="domain" description="Major facilitator superfamily (MFS) profile" evidence="7">
    <location>
        <begin position="13"/>
        <end position="396"/>
    </location>
</feature>
<dbReference type="InterPro" id="IPR050189">
    <property type="entry name" value="MFS_Efflux_Transporters"/>
</dbReference>
<evidence type="ECO:0000313" key="8">
    <source>
        <dbReference type="EMBL" id="KPM66626.1"/>
    </source>
</evidence>
<dbReference type="EMBL" id="LKKS01000053">
    <property type="protein sequence ID" value="KPM66626.1"/>
    <property type="molecule type" value="Genomic_DNA"/>
</dbReference>
<evidence type="ECO:0000256" key="6">
    <source>
        <dbReference type="SAM" id="Phobius"/>
    </source>
</evidence>
<feature type="transmembrane region" description="Helical" evidence="6">
    <location>
        <begin position="304"/>
        <end position="324"/>
    </location>
</feature>
<feature type="transmembrane region" description="Helical" evidence="6">
    <location>
        <begin position="211"/>
        <end position="235"/>
    </location>
</feature>
<evidence type="ECO:0000313" key="9">
    <source>
        <dbReference type="Proteomes" id="UP000050437"/>
    </source>
</evidence>
<feature type="transmembrane region" description="Helical" evidence="6">
    <location>
        <begin position="79"/>
        <end position="98"/>
    </location>
</feature>
<dbReference type="PROSITE" id="PS50850">
    <property type="entry name" value="MFS"/>
    <property type="match status" value="1"/>
</dbReference>
<evidence type="ECO:0000256" key="3">
    <source>
        <dbReference type="ARBA" id="ARBA00022692"/>
    </source>
</evidence>
<dbReference type="InterPro" id="IPR011701">
    <property type="entry name" value="MFS"/>
</dbReference>
<feature type="transmembrane region" description="Helical" evidence="6">
    <location>
        <begin position="280"/>
        <end position="298"/>
    </location>
</feature>
<evidence type="ECO:0000256" key="2">
    <source>
        <dbReference type="ARBA" id="ARBA00022475"/>
    </source>
</evidence>
<dbReference type="GO" id="GO:0005886">
    <property type="term" value="C:plasma membrane"/>
    <property type="evidence" value="ECO:0007669"/>
    <property type="project" value="UniProtKB-SubCell"/>
</dbReference>
<feature type="transmembrane region" description="Helical" evidence="6">
    <location>
        <begin position="136"/>
        <end position="158"/>
    </location>
</feature>
<gene>
    <name evidence="8" type="ORF">HB13667_08650</name>
</gene>
<dbReference type="RefSeq" id="WP_054572478.1">
    <property type="nucleotide sequence ID" value="NZ_LKKS01000053.1"/>
</dbReference>
<feature type="transmembrane region" description="Helical" evidence="6">
    <location>
        <begin position="336"/>
        <end position="359"/>
    </location>
</feature>
<keyword evidence="4 6" id="KW-1133">Transmembrane helix</keyword>
<comment type="subcellular location">
    <subcellularLocation>
        <location evidence="1">Cell membrane</location>
        <topology evidence="1">Multi-pass membrane protein</topology>
    </subcellularLocation>
</comment>
<dbReference type="GO" id="GO:0022857">
    <property type="term" value="F:transmembrane transporter activity"/>
    <property type="evidence" value="ECO:0007669"/>
    <property type="project" value="InterPro"/>
</dbReference>
<feature type="transmembrane region" description="Helical" evidence="6">
    <location>
        <begin position="365"/>
        <end position="387"/>
    </location>
</feature>
<proteinExistence type="predicted"/>
<sequence>MNQPLGSLSSFLRSALLILLCLLGVFPLDVILPSFPALAGEFHVEPQQIAYSVSFFAFGVALAQIVIGPLADGMGRKRLLLAGLGVSIAGAMGCVLSTRYETFMAFRLLQALGCGSFVLGQALVQDLYSGRQRNAMRILLTSASGLFISLSPVAGAFLQQSFGWKGSFTVFAFIAVTVSCLSYALLQDTPASRGRTSGMRCYWVMLRDTTYLAHSLLSSLAFACHFSFIVVAPLALMDSLGLTPYQFSVVFIAYGLAYIVGGVAATYLNNRVSPQVQIKTGFLLIAAGGITLFIWEQVAGLTVASLMLPMIICTTGTTLVRPAATTQALARYPQQAGAAASLNTTLLFAGGGLAGSLVAGVESELPMSLGLLFLGISLCGWLLLACLTETLTSTRT</sequence>
<dbReference type="InterPro" id="IPR005829">
    <property type="entry name" value="Sugar_transporter_CS"/>
</dbReference>
<dbReference type="PANTHER" id="PTHR43124">
    <property type="entry name" value="PURINE EFFLUX PUMP PBUE"/>
    <property type="match status" value="1"/>
</dbReference>
<organism evidence="8 9">
    <name type="scientific">Pseudomonas putida</name>
    <name type="common">Arthrobacter siderocapsulatus</name>
    <dbReference type="NCBI Taxonomy" id="303"/>
    <lineage>
        <taxon>Bacteria</taxon>
        <taxon>Pseudomonadati</taxon>
        <taxon>Pseudomonadota</taxon>
        <taxon>Gammaproteobacteria</taxon>
        <taxon>Pseudomonadales</taxon>
        <taxon>Pseudomonadaceae</taxon>
        <taxon>Pseudomonas</taxon>
    </lineage>
</organism>
<feature type="transmembrane region" description="Helical" evidence="6">
    <location>
        <begin position="164"/>
        <end position="186"/>
    </location>
</feature>
<dbReference type="Proteomes" id="UP000050437">
    <property type="component" value="Unassembled WGS sequence"/>
</dbReference>
<comment type="caution">
    <text evidence="8">The sequence shown here is derived from an EMBL/GenBank/DDBJ whole genome shotgun (WGS) entry which is preliminary data.</text>
</comment>